<dbReference type="SUPFAM" id="SSF54593">
    <property type="entry name" value="Glyoxalase/Bleomycin resistance protein/Dihydroxybiphenyl dioxygenase"/>
    <property type="match status" value="1"/>
</dbReference>
<dbReference type="EMBL" id="BAABBO010000001">
    <property type="protein sequence ID" value="GAA3946504.1"/>
    <property type="molecule type" value="Genomic_DNA"/>
</dbReference>
<accession>A0ABP7NHR2</accession>
<dbReference type="InterPro" id="IPR004360">
    <property type="entry name" value="Glyas_Fos-R_dOase_dom"/>
</dbReference>
<dbReference type="Gene3D" id="3.10.180.10">
    <property type="entry name" value="2,3-Dihydroxybiphenyl 1,2-Dioxygenase, domain 1"/>
    <property type="match status" value="1"/>
</dbReference>
<name>A0ABP7NHR2_9GAMM</name>
<dbReference type="Proteomes" id="UP001501337">
    <property type="component" value="Unassembled WGS sequence"/>
</dbReference>
<feature type="domain" description="VOC" evidence="1">
    <location>
        <begin position="6"/>
        <end position="120"/>
    </location>
</feature>
<dbReference type="PANTHER" id="PTHR33993">
    <property type="entry name" value="GLYOXALASE-RELATED"/>
    <property type="match status" value="1"/>
</dbReference>
<keyword evidence="3" id="KW-1185">Reference proteome</keyword>
<protein>
    <submittedName>
        <fullName evidence="2">VOC family protein</fullName>
    </submittedName>
</protein>
<sequence length="123" mass="13351">MRKTGKIDYIEFPAIDLEATKAFYTKAFNWKFVDYGPEYTAFSNAALEGGFFLSAGPIGCEAGGTAPGALVVLYSSDLEATQAMVEQAGGKVVKPVFSFPGGRRFHFEDPNRNELAVWSDLAP</sequence>
<evidence type="ECO:0000259" key="1">
    <source>
        <dbReference type="PROSITE" id="PS51819"/>
    </source>
</evidence>
<evidence type="ECO:0000313" key="3">
    <source>
        <dbReference type="Proteomes" id="UP001501337"/>
    </source>
</evidence>
<dbReference type="InterPro" id="IPR037523">
    <property type="entry name" value="VOC_core"/>
</dbReference>
<dbReference type="PROSITE" id="PS51819">
    <property type="entry name" value="VOC"/>
    <property type="match status" value="1"/>
</dbReference>
<reference evidence="3" key="1">
    <citation type="journal article" date="2019" name="Int. J. Syst. Evol. Microbiol.">
        <title>The Global Catalogue of Microorganisms (GCM) 10K type strain sequencing project: providing services to taxonomists for standard genome sequencing and annotation.</title>
        <authorList>
            <consortium name="The Broad Institute Genomics Platform"/>
            <consortium name="The Broad Institute Genome Sequencing Center for Infectious Disease"/>
            <person name="Wu L."/>
            <person name="Ma J."/>
        </authorList>
    </citation>
    <scope>NUCLEOTIDE SEQUENCE [LARGE SCALE GENOMIC DNA]</scope>
    <source>
        <strain evidence="3">JCM 17555</strain>
    </source>
</reference>
<dbReference type="CDD" id="cd07247">
    <property type="entry name" value="SgaA_N_like"/>
    <property type="match status" value="1"/>
</dbReference>
<dbReference type="InterPro" id="IPR052164">
    <property type="entry name" value="Anthracycline_SecMetBiosynth"/>
</dbReference>
<comment type="caution">
    <text evidence="2">The sequence shown here is derived from an EMBL/GenBank/DDBJ whole genome shotgun (WGS) entry which is preliminary data.</text>
</comment>
<organism evidence="2 3">
    <name type="scientific">Allohahella marinimesophila</name>
    <dbReference type="NCBI Taxonomy" id="1054972"/>
    <lineage>
        <taxon>Bacteria</taxon>
        <taxon>Pseudomonadati</taxon>
        <taxon>Pseudomonadota</taxon>
        <taxon>Gammaproteobacteria</taxon>
        <taxon>Oceanospirillales</taxon>
        <taxon>Hahellaceae</taxon>
        <taxon>Allohahella</taxon>
    </lineage>
</organism>
<dbReference type="PANTHER" id="PTHR33993:SF1">
    <property type="entry name" value="GLYOXALASE FAMILY PROTEIN"/>
    <property type="match status" value="1"/>
</dbReference>
<dbReference type="InterPro" id="IPR029068">
    <property type="entry name" value="Glyas_Bleomycin-R_OHBP_Dase"/>
</dbReference>
<dbReference type="Pfam" id="PF00903">
    <property type="entry name" value="Glyoxalase"/>
    <property type="match status" value="1"/>
</dbReference>
<gene>
    <name evidence="2" type="ORF">GCM10022278_02080</name>
</gene>
<proteinExistence type="predicted"/>
<evidence type="ECO:0000313" key="2">
    <source>
        <dbReference type="EMBL" id="GAA3946504.1"/>
    </source>
</evidence>